<accession>M2P884</accession>
<dbReference type="EMBL" id="KB445817">
    <property type="protein sequence ID" value="EMD31574.1"/>
    <property type="molecule type" value="Genomic_DNA"/>
</dbReference>
<gene>
    <name evidence="1" type="ORF">CERSUDRAFT_119620</name>
</gene>
<dbReference type="STRING" id="914234.M2P884"/>
<dbReference type="HOGENOM" id="CLU_074149_0_0_1"/>
<dbReference type="AlphaFoldDB" id="M2P884"/>
<dbReference type="Proteomes" id="UP000016930">
    <property type="component" value="Unassembled WGS sequence"/>
</dbReference>
<keyword evidence="2" id="KW-1185">Reference proteome</keyword>
<organism evidence="1 2">
    <name type="scientific">Ceriporiopsis subvermispora (strain B)</name>
    <name type="common">White-rot fungus</name>
    <name type="synonym">Gelatoporia subvermispora</name>
    <dbReference type="NCBI Taxonomy" id="914234"/>
    <lineage>
        <taxon>Eukaryota</taxon>
        <taxon>Fungi</taxon>
        <taxon>Dikarya</taxon>
        <taxon>Basidiomycota</taxon>
        <taxon>Agaricomycotina</taxon>
        <taxon>Agaricomycetes</taxon>
        <taxon>Polyporales</taxon>
        <taxon>Gelatoporiaceae</taxon>
        <taxon>Gelatoporia</taxon>
    </lineage>
</organism>
<name>M2P884_CERS8</name>
<sequence length="260" mass="29136">MSAILEALRLKPKRADLKVVYKSWHKAPTFQGKPKKDGPVDVWLGKIKAGCRERGVPREQWHLVARHYMRGKAEKRFEEVDRVMQVMHSGKYVWSWKKYKVAVRNMGWGLSTKEANTFRVERRAGLWTVVESLFQSQHPPAPPLPPIRRPSFDFLSRIRSRPDEVTIAAKAPTWLVNATRSLGEFVDEHQALLMVVGAILVVTGHVPAVAAVLGVGGAVLTGPAAQLVGTILVEMGQSLYDNSRERSRGTGATVRMHSFR</sequence>
<reference evidence="1 2" key="1">
    <citation type="journal article" date="2012" name="Proc. Natl. Acad. Sci. U.S.A.">
        <title>Comparative genomics of Ceriporiopsis subvermispora and Phanerochaete chrysosporium provide insight into selective ligninolysis.</title>
        <authorList>
            <person name="Fernandez-Fueyo E."/>
            <person name="Ruiz-Duenas F.J."/>
            <person name="Ferreira P."/>
            <person name="Floudas D."/>
            <person name="Hibbett D.S."/>
            <person name="Canessa P."/>
            <person name="Larrondo L.F."/>
            <person name="James T.Y."/>
            <person name="Seelenfreund D."/>
            <person name="Lobos S."/>
            <person name="Polanco R."/>
            <person name="Tello M."/>
            <person name="Honda Y."/>
            <person name="Watanabe T."/>
            <person name="Watanabe T."/>
            <person name="Ryu J.S."/>
            <person name="Kubicek C.P."/>
            <person name="Schmoll M."/>
            <person name="Gaskell J."/>
            <person name="Hammel K.E."/>
            <person name="St John F.J."/>
            <person name="Vanden Wymelenberg A."/>
            <person name="Sabat G."/>
            <person name="Splinter BonDurant S."/>
            <person name="Syed K."/>
            <person name="Yadav J.S."/>
            <person name="Doddapaneni H."/>
            <person name="Subramanian V."/>
            <person name="Lavin J.L."/>
            <person name="Oguiza J.A."/>
            <person name="Perez G."/>
            <person name="Pisabarro A.G."/>
            <person name="Ramirez L."/>
            <person name="Santoyo F."/>
            <person name="Master E."/>
            <person name="Coutinho P.M."/>
            <person name="Henrissat B."/>
            <person name="Lombard V."/>
            <person name="Magnuson J.K."/>
            <person name="Kuees U."/>
            <person name="Hori C."/>
            <person name="Igarashi K."/>
            <person name="Samejima M."/>
            <person name="Held B.W."/>
            <person name="Barry K.W."/>
            <person name="LaButti K.M."/>
            <person name="Lapidus A."/>
            <person name="Lindquist E.A."/>
            <person name="Lucas S.M."/>
            <person name="Riley R."/>
            <person name="Salamov A.A."/>
            <person name="Hoffmeister D."/>
            <person name="Schwenk D."/>
            <person name="Hadar Y."/>
            <person name="Yarden O."/>
            <person name="de Vries R.P."/>
            <person name="Wiebenga A."/>
            <person name="Stenlid J."/>
            <person name="Eastwood D."/>
            <person name="Grigoriev I.V."/>
            <person name="Berka R.M."/>
            <person name="Blanchette R.A."/>
            <person name="Kersten P."/>
            <person name="Martinez A.T."/>
            <person name="Vicuna R."/>
            <person name="Cullen D."/>
        </authorList>
    </citation>
    <scope>NUCLEOTIDE SEQUENCE [LARGE SCALE GENOMIC DNA]</scope>
    <source>
        <strain evidence="1 2">B</strain>
    </source>
</reference>
<proteinExistence type="predicted"/>
<evidence type="ECO:0000313" key="2">
    <source>
        <dbReference type="Proteomes" id="UP000016930"/>
    </source>
</evidence>
<evidence type="ECO:0000313" key="1">
    <source>
        <dbReference type="EMBL" id="EMD31574.1"/>
    </source>
</evidence>
<protein>
    <submittedName>
        <fullName evidence="1">Uncharacterized protein</fullName>
    </submittedName>
</protein>
<dbReference type="OrthoDB" id="2729829at2759"/>